<protein>
    <submittedName>
        <fullName evidence="1">RCG30115</fullName>
    </submittedName>
</protein>
<dbReference type="Proteomes" id="UP000234681">
    <property type="component" value="Chromosome 4"/>
</dbReference>
<evidence type="ECO:0000313" key="2">
    <source>
        <dbReference type="Proteomes" id="UP000234681"/>
    </source>
</evidence>
<organism evidence="1 2">
    <name type="scientific">Rattus norvegicus</name>
    <name type="common">Rat</name>
    <dbReference type="NCBI Taxonomy" id="10116"/>
    <lineage>
        <taxon>Eukaryota</taxon>
        <taxon>Metazoa</taxon>
        <taxon>Chordata</taxon>
        <taxon>Craniata</taxon>
        <taxon>Vertebrata</taxon>
        <taxon>Euteleostomi</taxon>
        <taxon>Mammalia</taxon>
        <taxon>Eutheria</taxon>
        <taxon>Euarchontoglires</taxon>
        <taxon>Glires</taxon>
        <taxon>Rodentia</taxon>
        <taxon>Myomorpha</taxon>
        <taxon>Muroidea</taxon>
        <taxon>Muridae</taxon>
        <taxon>Murinae</taxon>
        <taxon>Rattus</taxon>
    </lineage>
</organism>
<proteinExistence type="predicted"/>
<name>A6ILY2_RAT</name>
<sequence length="113" mass="12971">MPRDIVTSFREIKLTSNSRKFARCILHFSFLVSAPTSSFLHTIPMSEHGTSPHSLRLFRFLSSASCSVQHVSLTLALLNAYLNIWFSFEQVRVVFIPFSFTKGLFPTRLLLLY</sequence>
<dbReference type="AlphaFoldDB" id="A6ILY2"/>
<reference evidence="1 2" key="1">
    <citation type="submission" date="2005-09" db="EMBL/GenBank/DDBJ databases">
        <authorList>
            <person name="Mural R.J."/>
            <person name="Li P.W."/>
            <person name="Adams M.D."/>
            <person name="Amanatides P.G."/>
            <person name="Baden-Tillson H."/>
            <person name="Barnstead M."/>
            <person name="Chin S.H."/>
            <person name="Dew I."/>
            <person name="Evans C.A."/>
            <person name="Ferriera S."/>
            <person name="Flanigan M."/>
            <person name="Fosler C."/>
            <person name="Glodek A."/>
            <person name="Gu Z."/>
            <person name="Holt R.A."/>
            <person name="Jennings D."/>
            <person name="Kraft C.L."/>
            <person name="Lu F."/>
            <person name="Nguyen T."/>
            <person name="Nusskern D.R."/>
            <person name="Pfannkoch C.M."/>
            <person name="Sitter C."/>
            <person name="Sutton G.G."/>
            <person name="Venter J.C."/>
            <person name="Wang Z."/>
            <person name="Woodage T."/>
            <person name="Zheng X.H."/>
            <person name="Zhong F."/>
        </authorList>
    </citation>
    <scope>NUCLEOTIDE SEQUENCE [LARGE SCALE GENOMIC DNA]</scope>
    <source>
        <strain>BN</strain>
        <strain evidence="2">Sprague-Dawley</strain>
    </source>
</reference>
<gene>
    <name evidence="1" type="ORF">rCG_30115</name>
</gene>
<evidence type="ECO:0000313" key="1">
    <source>
        <dbReference type="EMBL" id="EDM01807.1"/>
    </source>
</evidence>
<accession>A6ILY2</accession>
<dbReference type="EMBL" id="CH473964">
    <property type="protein sequence ID" value="EDM01807.1"/>
    <property type="molecule type" value="Genomic_DNA"/>
</dbReference>